<feature type="region of interest" description="Disordered" evidence="2">
    <location>
        <begin position="392"/>
        <end position="414"/>
    </location>
</feature>
<dbReference type="InterPro" id="IPR025741">
    <property type="entry name" value="FAM110_C"/>
</dbReference>
<feature type="compositionally biased region" description="Pro residues" evidence="2">
    <location>
        <begin position="220"/>
        <end position="230"/>
    </location>
</feature>
<feature type="compositionally biased region" description="Polar residues" evidence="2">
    <location>
        <begin position="289"/>
        <end position="300"/>
    </location>
</feature>
<dbReference type="GO" id="GO:0005938">
    <property type="term" value="C:cell cortex"/>
    <property type="evidence" value="ECO:0007669"/>
    <property type="project" value="TreeGrafter"/>
</dbReference>
<dbReference type="EMBL" id="JACASF010000015">
    <property type="protein sequence ID" value="KAF6429307.1"/>
    <property type="molecule type" value="Genomic_DNA"/>
</dbReference>
<dbReference type="GO" id="GO:0043014">
    <property type="term" value="F:alpha-tubulin binding"/>
    <property type="evidence" value="ECO:0007669"/>
    <property type="project" value="TreeGrafter"/>
</dbReference>
<name>A0A7J8E1C7_MOLMO</name>
<feature type="region of interest" description="Disordered" evidence="2">
    <location>
        <begin position="1"/>
        <end position="91"/>
    </location>
</feature>
<dbReference type="InParanoid" id="A0A7J8E1C7"/>
<dbReference type="AlphaFoldDB" id="A0A7J8E1C7"/>
<feature type="compositionally biased region" description="Pro residues" evidence="2">
    <location>
        <begin position="236"/>
        <end position="253"/>
    </location>
</feature>
<evidence type="ECO:0000313" key="4">
    <source>
        <dbReference type="EMBL" id="KAF6429307.1"/>
    </source>
</evidence>
<evidence type="ECO:0000313" key="5">
    <source>
        <dbReference type="Proteomes" id="UP000550707"/>
    </source>
</evidence>
<evidence type="ECO:0000256" key="2">
    <source>
        <dbReference type="SAM" id="MobiDB-lite"/>
    </source>
</evidence>
<comment type="caution">
    <text evidence="4">The sequence shown here is derived from an EMBL/GenBank/DDBJ whole genome shotgun (WGS) entry which is preliminary data.</text>
</comment>
<proteinExistence type="inferred from homology"/>
<accession>A0A7J8E1C7</accession>
<dbReference type="GO" id="GO:0060491">
    <property type="term" value="P:regulation of cell projection assembly"/>
    <property type="evidence" value="ECO:0007669"/>
    <property type="project" value="TreeGrafter"/>
</dbReference>
<dbReference type="Proteomes" id="UP000550707">
    <property type="component" value="Unassembled WGS sequence"/>
</dbReference>
<feature type="compositionally biased region" description="Pro residues" evidence="2">
    <location>
        <begin position="197"/>
        <end position="214"/>
    </location>
</feature>
<protein>
    <submittedName>
        <fullName evidence="4">Family with sequence similarity 110 member C</fullName>
    </submittedName>
</protein>
<dbReference type="FunCoup" id="A0A7J8E1C7">
    <property type="interactions" value="80"/>
</dbReference>
<reference evidence="4 5" key="1">
    <citation type="journal article" date="2020" name="Nature">
        <title>Six reference-quality genomes reveal evolution of bat adaptations.</title>
        <authorList>
            <person name="Jebb D."/>
            <person name="Huang Z."/>
            <person name="Pippel M."/>
            <person name="Hughes G.M."/>
            <person name="Lavrichenko K."/>
            <person name="Devanna P."/>
            <person name="Winkler S."/>
            <person name="Jermiin L.S."/>
            <person name="Skirmuntt E.C."/>
            <person name="Katzourakis A."/>
            <person name="Burkitt-Gray L."/>
            <person name="Ray D.A."/>
            <person name="Sullivan K.A.M."/>
            <person name="Roscito J.G."/>
            <person name="Kirilenko B.M."/>
            <person name="Davalos L.M."/>
            <person name="Corthals A.P."/>
            <person name="Power M.L."/>
            <person name="Jones G."/>
            <person name="Ransome R.D."/>
            <person name="Dechmann D.K.N."/>
            <person name="Locatelli A.G."/>
            <person name="Puechmaille S.J."/>
            <person name="Fedrigo O."/>
            <person name="Jarvis E.D."/>
            <person name="Hiller M."/>
            <person name="Vernes S.C."/>
            <person name="Myers E.W."/>
            <person name="Teeling E.C."/>
        </authorList>
    </citation>
    <scope>NUCLEOTIDE SEQUENCE [LARGE SCALE GENOMIC DNA]</scope>
    <source>
        <strain evidence="4">MMolMol1</strain>
        <tissue evidence="4">Muscle</tissue>
    </source>
</reference>
<feature type="compositionally biased region" description="Pro residues" evidence="2">
    <location>
        <begin position="162"/>
        <end position="188"/>
    </location>
</feature>
<dbReference type="PANTHER" id="PTHR14758">
    <property type="entry name" value="AGAP005440-PA"/>
    <property type="match status" value="1"/>
</dbReference>
<feature type="compositionally biased region" description="Basic and acidic residues" evidence="2">
    <location>
        <begin position="15"/>
        <end position="46"/>
    </location>
</feature>
<keyword evidence="5" id="KW-1185">Reference proteome</keyword>
<feature type="compositionally biased region" description="Pro residues" evidence="2">
    <location>
        <begin position="259"/>
        <end position="268"/>
    </location>
</feature>
<feature type="region of interest" description="Disordered" evidence="2">
    <location>
        <begin position="106"/>
        <end position="300"/>
    </location>
</feature>
<sequence>MLGGPGLDAPPTEGRLPRDQDAARPARRSAVERLAADRAKYVRARPEAAWGPASEGSSPGTGEGQAGDPRPPARAPGTVARRAIARKPLRPDSLVIYRQKCEFVRGPGADSFRGRVRKLFPGPGKDKTPTLPETSPAGEEGRARGQEVAPTKPGPAAASTPHPRPSVPAAAPAPPARPSAPAAPPASPACPSVPAAAPAPPACPSAPAAPPAAPARPSAPATPPAPPARPSAPGAPTAPPARPITPPAPPVSPARPSAPAAPPAPPARPTALAAPRSPEPPVTRRRGLQRSQSDLSSRYSTSAAEFDTFFQFCGLEPDVVEALGRENFSAGSDHVAIKVRSVSVATSESGFSRHSDEGLQEEELTEQVPSTTSVIERNARIIKWLYTCKKAKETPGPRLQGPARPLRPEAGTQG</sequence>
<dbReference type="PANTHER" id="PTHR14758:SF5">
    <property type="entry name" value="PROTEIN FAM110C"/>
    <property type="match status" value="1"/>
</dbReference>
<gene>
    <name evidence="4" type="ORF">HJG59_004779</name>
</gene>
<evidence type="ECO:0000256" key="1">
    <source>
        <dbReference type="ARBA" id="ARBA00010576"/>
    </source>
</evidence>
<comment type="similarity">
    <text evidence="1">Belongs to the FAM110 family.</text>
</comment>
<organism evidence="4 5">
    <name type="scientific">Molossus molossus</name>
    <name type="common">Pallas' mastiff bat</name>
    <name type="synonym">Vespertilio molossus</name>
    <dbReference type="NCBI Taxonomy" id="27622"/>
    <lineage>
        <taxon>Eukaryota</taxon>
        <taxon>Metazoa</taxon>
        <taxon>Chordata</taxon>
        <taxon>Craniata</taxon>
        <taxon>Vertebrata</taxon>
        <taxon>Euteleostomi</taxon>
        <taxon>Mammalia</taxon>
        <taxon>Eutheria</taxon>
        <taxon>Laurasiatheria</taxon>
        <taxon>Chiroptera</taxon>
        <taxon>Yangochiroptera</taxon>
        <taxon>Molossidae</taxon>
        <taxon>Molossus</taxon>
    </lineage>
</organism>
<dbReference type="GO" id="GO:0030335">
    <property type="term" value="P:positive regulation of cell migration"/>
    <property type="evidence" value="ECO:0007669"/>
    <property type="project" value="TreeGrafter"/>
</dbReference>
<feature type="domain" description="Centrosome-associated FAM110 C-terminal" evidence="3">
    <location>
        <begin position="286"/>
        <end position="391"/>
    </location>
</feature>
<evidence type="ECO:0000259" key="3">
    <source>
        <dbReference type="Pfam" id="PF14160"/>
    </source>
</evidence>
<dbReference type="InterPro" id="IPR025740">
    <property type="entry name" value="FAM110"/>
</dbReference>
<dbReference type="Pfam" id="PF14160">
    <property type="entry name" value="FAM110_C"/>
    <property type="match status" value="1"/>
</dbReference>